<evidence type="ECO:0000256" key="1">
    <source>
        <dbReference type="SAM" id="MobiDB-lite"/>
    </source>
</evidence>
<gene>
    <name evidence="2" type="ORF">CA606_14900</name>
</gene>
<protein>
    <submittedName>
        <fullName evidence="2">Uncharacterized protein</fullName>
    </submittedName>
</protein>
<organism evidence="2 3">
    <name type="scientific">Caulobacter vibrioides</name>
    <name type="common">Caulobacter crescentus</name>
    <dbReference type="NCBI Taxonomy" id="155892"/>
    <lineage>
        <taxon>Bacteria</taxon>
        <taxon>Pseudomonadati</taxon>
        <taxon>Pseudomonadota</taxon>
        <taxon>Alphaproteobacteria</taxon>
        <taxon>Caulobacterales</taxon>
        <taxon>Caulobacteraceae</taxon>
        <taxon>Caulobacter</taxon>
    </lineage>
</organism>
<proteinExistence type="predicted"/>
<feature type="region of interest" description="Disordered" evidence="1">
    <location>
        <begin position="1"/>
        <end position="22"/>
    </location>
</feature>
<accession>A0A290MNC3</accession>
<dbReference type="Proteomes" id="UP000217311">
    <property type="component" value="Chromosome"/>
</dbReference>
<sequence length="96" mass="11018">MGFSRPRPQDPGRTHQAPEYTDDEISEVIAALSADEPDLLAMLEREARTPGSVAMADYDDVYDRMLTYLFEHGFVHTHVEMAMVFRAVRERMETAR</sequence>
<reference evidence="3" key="1">
    <citation type="submission" date="2017-09" db="EMBL/GenBank/DDBJ databases">
        <title>Genome evolution observed in wild isolates of Caulobacter crescentus.</title>
        <authorList>
            <person name="Ely B."/>
            <person name="Wilson K."/>
            <person name="Scott D."/>
        </authorList>
    </citation>
    <scope>NUCLEOTIDE SEQUENCE [LARGE SCALE GENOMIC DNA]</scope>
    <source>
        <strain evidence="3">CB13b1a</strain>
    </source>
</reference>
<dbReference type="AlphaFoldDB" id="A0A290MNC3"/>
<dbReference type="EMBL" id="CP023315">
    <property type="protein sequence ID" value="ATC33511.1"/>
    <property type="molecule type" value="Genomic_DNA"/>
</dbReference>
<evidence type="ECO:0000313" key="3">
    <source>
        <dbReference type="Proteomes" id="UP000217311"/>
    </source>
</evidence>
<evidence type="ECO:0000313" key="2">
    <source>
        <dbReference type="EMBL" id="ATC33511.1"/>
    </source>
</evidence>
<dbReference type="RefSeq" id="WP_096052885.1">
    <property type="nucleotide sequence ID" value="NZ_CP023315.3"/>
</dbReference>
<name>A0A290MNC3_CAUVI</name>